<comment type="caution">
    <text evidence="1">The sequence shown here is derived from an EMBL/GenBank/DDBJ whole genome shotgun (WGS) entry which is preliminary data.</text>
</comment>
<name>A0A0F9HMZ4_9ZZZZ</name>
<proteinExistence type="predicted"/>
<dbReference type="EMBL" id="LAZR01016413">
    <property type="protein sequence ID" value="KKM04617.1"/>
    <property type="molecule type" value="Genomic_DNA"/>
</dbReference>
<dbReference type="AlphaFoldDB" id="A0A0F9HMZ4"/>
<reference evidence="1" key="1">
    <citation type="journal article" date="2015" name="Nature">
        <title>Complex archaea that bridge the gap between prokaryotes and eukaryotes.</title>
        <authorList>
            <person name="Spang A."/>
            <person name="Saw J.H."/>
            <person name="Jorgensen S.L."/>
            <person name="Zaremba-Niedzwiedzka K."/>
            <person name="Martijn J."/>
            <person name="Lind A.E."/>
            <person name="van Eijk R."/>
            <person name="Schleper C."/>
            <person name="Guy L."/>
            <person name="Ettema T.J."/>
        </authorList>
    </citation>
    <scope>NUCLEOTIDE SEQUENCE</scope>
</reference>
<protein>
    <submittedName>
        <fullName evidence="1">Uncharacterized protein</fullName>
    </submittedName>
</protein>
<accession>A0A0F9HMZ4</accession>
<organism evidence="1">
    <name type="scientific">marine sediment metagenome</name>
    <dbReference type="NCBI Taxonomy" id="412755"/>
    <lineage>
        <taxon>unclassified sequences</taxon>
        <taxon>metagenomes</taxon>
        <taxon>ecological metagenomes</taxon>
    </lineage>
</organism>
<gene>
    <name evidence="1" type="ORF">LCGC14_1762450</name>
</gene>
<evidence type="ECO:0000313" key="1">
    <source>
        <dbReference type="EMBL" id="KKM04617.1"/>
    </source>
</evidence>
<sequence length="43" mass="5073">MTWKEIKERIESQGITDDTEIRYIDSSCDYEVSKEEDGRVGIF</sequence>